<accession>A0A193FSV6</accession>
<dbReference type="PANTHER" id="PTHR43130:SF3">
    <property type="entry name" value="HTH-TYPE TRANSCRIPTIONAL REGULATOR RV1931C"/>
    <property type="match status" value="1"/>
</dbReference>
<dbReference type="Pfam" id="PF01965">
    <property type="entry name" value="DJ-1_PfpI"/>
    <property type="match status" value="1"/>
</dbReference>
<evidence type="ECO:0000256" key="1">
    <source>
        <dbReference type="ARBA" id="ARBA00023015"/>
    </source>
</evidence>
<proteinExistence type="predicted"/>
<dbReference type="InterPro" id="IPR009057">
    <property type="entry name" value="Homeodomain-like_sf"/>
</dbReference>
<keyword evidence="2" id="KW-0804">Transcription</keyword>
<evidence type="ECO:0000256" key="2">
    <source>
        <dbReference type="ARBA" id="ARBA00023163"/>
    </source>
</evidence>
<name>A0A193FSV6_9BORD</name>
<protein>
    <submittedName>
        <fullName evidence="4">Transcriptional regulator</fullName>
    </submittedName>
</protein>
<evidence type="ECO:0000259" key="3">
    <source>
        <dbReference type="PROSITE" id="PS01124"/>
    </source>
</evidence>
<gene>
    <name evidence="4" type="ORF">BAU08_01225</name>
</gene>
<dbReference type="AlphaFoldDB" id="A0A193FSV6"/>
<feature type="domain" description="HTH araC/xylS-type" evidence="3">
    <location>
        <begin position="262"/>
        <end position="360"/>
    </location>
</feature>
<dbReference type="SMART" id="SM00342">
    <property type="entry name" value="HTH_ARAC"/>
    <property type="match status" value="1"/>
</dbReference>
<sequence length="387" mass="41348">MGDGRNAGEAWQPERPQGRRLVVMLSYPGVNLLDVSGPVQAFETANRQAMAAAGCAMASGARTTRSPERTAPSGDCATPPYEILVASETGGPVLTGAGVSIATVPVATLHARAIDTLIAPGGSPEGQLTVQPGLTQWIAAHAARARRVCSVCTGTFLLAGAGLLEGLRVTTHWRWAQRLQAMYPGVCVDAEPIFIQQGRIWTSAGVTAGIDLALALVEDDLGHRISLAAARDMVMFVKRPGGQSQFSVPLLAQQGNGQGLFAELHAWMAAHLHEELRVERLAERAGMAPRTFARAYAAAVGRTPAKTVECMRFEAACRALETSQAPLKRIAVDTGHGTEQNLRRVFLRRLRITPQQYRARFAPAHAMRRGAALPQLHVRAAARRLGA</sequence>
<dbReference type="Gene3D" id="3.40.50.880">
    <property type="match status" value="1"/>
</dbReference>
<dbReference type="STRING" id="463025.BAU08_01225"/>
<reference evidence="4 5" key="1">
    <citation type="submission" date="2016-06" db="EMBL/GenBank/DDBJ databases">
        <title>Complete genome sequences of Bordetella bronchialis and Bordetella flabilis.</title>
        <authorList>
            <person name="LiPuma J.J."/>
            <person name="Spilker T."/>
        </authorList>
    </citation>
    <scope>NUCLEOTIDE SEQUENCE [LARGE SCALE GENOMIC DNA]</scope>
    <source>
        <strain evidence="4 5">AU17976</strain>
    </source>
</reference>
<evidence type="ECO:0000313" key="5">
    <source>
        <dbReference type="Proteomes" id="UP000092213"/>
    </source>
</evidence>
<dbReference type="CDD" id="cd03137">
    <property type="entry name" value="GATase1_AraC_1"/>
    <property type="match status" value="1"/>
</dbReference>
<dbReference type="EMBL" id="CP016171">
    <property type="protein sequence ID" value="ANN70149.1"/>
    <property type="molecule type" value="Genomic_DNA"/>
</dbReference>
<evidence type="ECO:0000313" key="4">
    <source>
        <dbReference type="EMBL" id="ANN70149.1"/>
    </source>
</evidence>
<dbReference type="PANTHER" id="PTHR43130">
    <property type="entry name" value="ARAC-FAMILY TRANSCRIPTIONAL REGULATOR"/>
    <property type="match status" value="1"/>
</dbReference>
<keyword evidence="1" id="KW-0805">Transcription regulation</keyword>
<dbReference type="InterPro" id="IPR018060">
    <property type="entry name" value="HTH_AraC"/>
</dbReference>
<dbReference type="Proteomes" id="UP000092213">
    <property type="component" value="Chromosome"/>
</dbReference>
<dbReference type="SUPFAM" id="SSF52317">
    <property type="entry name" value="Class I glutamine amidotransferase-like"/>
    <property type="match status" value="1"/>
</dbReference>
<dbReference type="SUPFAM" id="SSF46689">
    <property type="entry name" value="Homeodomain-like"/>
    <property type="match status" value="2"/>
</dbReference>
<dbReference type="InterPro" id="IPR052158">
    <property type="entry name" value="INH-QAR"/>
</dbReference>
<dbReference type="Pfam" id="PF12833">
    <property type="entry name" value="HTH_18"/>
    <property type="match status" value="1"/>
</dbReference>
<organism evidence="4 5">
    <name type="scientific">Bordetella bronchialis</name>
    <dbReference type="NCBI Taxonomy" id="463025"/>
    <lineage>
        <taxon>Bacteria</taxon>
        <taxon>Pseudomonadati</taxon>
        <taxon>Pseudomonadota</taxon>
        <taxon>Betaproteobacteria</taxon>
        <taxon>Burkholderiales</taxon>
        <taxon>Alcaligenaceae</taxon>
        <taxon>Bordetella</taxon>
    </lineage>
</organism>
<dbReference type="InterPro" id="IPR002818">
    <property type="entry name" value="DJ-1/PfpI"/>
</dbReference>
<dbReference type="GO" id="GO:0043565">
    <property type="term" value="F:sequence-specific DNA binding"/>
    <property type="evidence" value="ECO:0007669"/>
    <property type="project" value="InterPro"/>
</dbReference>
<dbReference type="Gene3D" id="1.10.10.60">
    <property type="entry name" value="Homeodomain-like"/>
    <property type="match status" value="1"/>
</dbReference>
<dbReference type="GO" id="GO:0003700">
    <property type="term" value="F:DNA-binding transcription factor activity"/>
    <property type="evidence" value="ECO:0007669"/>
    <property type="project" value="InterPro"/>
</dbReference>
<dbReference type="InterPro" id="IPR029062">
    <property type="entry name" value="Class_I_gatase-like"/>
</dbReference>
<dbReference type="PROSITE" id="PS01124">
    <property type="entry name" value="HTH_ARAC_FAMILY_2"/>
    <property type="match status" value="1"/>
</dbReference>